<gene>
    <name evidence="1" type="ORF">RFI_05405</name>
</gene>
<proteinExistence type="predicted"/>
<dbReference type="Proteomes" id="UP000023152">
    <property type="component" value="Unassembled WGS sequence"/>
</dbReference>
<organism evidence="1 2">
    <name type="scientific">Reticulomyxa filosa</name>
    <dbReference type="NCBI Taxonomy" id="46433"/>
    <lineage>
        <taxon>Eukaryota</taxon>
        <taxon>Sar</taxon>
        <taxon>Rhizaria</taxon>
        <taxon>Retaria</taxon>
        <taxon>Foraminifera</taxon>
        <taxon>Monothalamids</taxon>
        <taxon>Reticulomyxidae</taxon>
        <taxon>Reticulomyxa</taxon>
    </lineage>
</organism>
<evidence type="ECO:0000313" key="1">
    <source>
        <dbReference type="EMBL" id="ETO31715.1"/>
    </source>
</evidence>
<dbReference type="AlphaFoldDB" id="X6NZH4"/>
<reference evidence="1 2" key="1">
    <citation type="journal article" date="2013" name="Curr. Biol.">
        <title>The Genome of the Foraminiferan Reticulomyxa filosa.</title>
        <authorList>
            <person name="Glockner G."/>
            <person name="Hulsmann N."/>
            <person name="Schleicher M."/>
            <person name="Noegel A.A."/>
            <person name="Eichinger L."/>
            <person name="Gallinger C."/>
            <person name="Pawlowski J."/>
            <person name="Sierra R."/>
            <person name="Euteneuer U."/>
            <person name="Pillet L."/>
            <person name="Moustafa A."/>
            <person name="Platzer M."/>
            <person name="Groth M."/>
            <person name="Szafranski K."/>
            <person name="Schliwa M."/>
        </authorList>
    </citation>
    <scope>NUCLEOTIDE SEQUENCE [LARGE SCALE GENOMIC DNA]</scope>
</reference>
<sequence>MYNPMTSIPFDKAWEIFRKHPETQSAMTLTEFCDYYKSTYKSQPPTHQYLLQLCALRCPTNDVSYFICVLVLTFTIRLAVEKEDICETKDCDCYMLHVDEVIHPFVVFMYIYQKKKAFSNLCHHYSTSLECKNTRCKRVHAPKESLCERVLQVFQKSQRDSMTYGYFSTKHRELYPHLHQHQPSRNTILLRYDDLVIIDGAGESAKVCTCNCMEEKKKKERKIGLYFLKKYIENARLNYRSNTCKT</sequence>
<name>X6NZH4_RETFI</name>
<accession>X6NZH4</accession>
<comment type="caution">
    <text evidence="1">The sequence shown here is derived from an EMBL/GenBank/DDBJ whole genome shotgun (WGS) entry which is preliminary data.</text>
</comment>
<protein>
    <submittedName>
        <fullName evidence="1">Uncharacterized protein</fullName>
    </submittedName>
</protein>
<dbReference type="EMBL" id="ASPP01004755">
    <property type="protein sequence ID" value="ETO31715.1"/>
    <property type="molecule type" value="Genomic_DNA"/>
</dbReference>
<evidence type="ECO:0000313" key="2">
    <source>
        <dbReference type="Proteomes" id="UP000023152"/>
    </source>
</evidence>
<keyword evidence="2" id="KW-1185">Reference proteome</keyword>